<organism evidence="1 2">
    <name type="scientific">Trifolium pratense</name>
    <name type="common">Red clover</name>
    <dbReference type="NCBI Taxonomy" id="57577"/>
    <lineage>
        <taxon>Eukaryota</taxon>
        <taxon>Viridiplantae</taxon>
        <taxon>Streptophyta</taxon>
        <taxon>Embryophyta</taxon>
        <taxon>Tracheophyta</taxon>
        <taxon>Spermatophyta</taxon>
        <taxon>Magnoliopsida</taxon>
        <taxon>eudicotyledons</taxon>
        <taxon>Gunneridae</taxon>
        <taxon>Pentapetalae</taxon>
        <taxon>rosids</taxon>
        <taxon>fabids</taxon>
        <taxon>Fabales</taxon>
        <taxon>Fabaceae</taxon>
        <taxon>Papilionoideae</taxon>
        <taxon>50 kb inversion clade</taxon>
        <taxon>NPAAA clade</taxon>
        <taxon>Hologalegina</taxon>
        <taxon>IRL clade</taxon>
        <taxon>Trifolieae</taxon>
        <taxon>Trifolium</taxon>
    </lineage>
</organism>
<reference evidence="1" key="1">
    <citation type="submission" date="2023-10" db="EMBL/GenBank/DDBJ databases">
        <authorList>
            <person name="Rodriguez Cubillos JULIANA M."/>
            <person name="De Vega J."/>
        </authorList>
    </citation>
    <scope>NUCLEOTIDE SEQUENCE</scope>
</reference>
<evidence type="ECO:0000313" key="2">
    <source>
        <dbReference type="Proteomes" id="UP001177021"/>
    </source>
</evidence>
<dbReference type="EMBL" id="CASHSV030000311">
    <property type="protein sequence ID" value="CAJ2661348.1"/>
    <property type="molecule type" value="Genomic_DNA"/>
</dbReference>
<gene>
    <name evidence="1" type="ORF">MILVUS5_LOCUS27077</name>
</gene>
<evidence type="ECO:0000313" key="1">
    <source>
        <dbReference type="EMBL" id="CAJ2661348.1"/>
    </source>
</evidence>
<protein>
    <submittedName>
        <fullName evidence="1">Uncharacterized protein</fullName>
    </submittedName>
</protein>
<comment type="caution">
    <text evidence="1">The sequence shown here is derived from an EMBL/GenBank/DDBJ whole genome shotgun (WGS) entry which is preliminary data.</text>
</comment>
<accession>A0ACB0KW48</accession>
<proteinExistence type="predicted"/>
<keyword evidence="2" id="KW-1185">Reference proteome</keyword>
<dbReference type="Proteomes" id="UP001177021">
    <property type="component" value="Unassembled WGS sequence"/>
</dbReference>
<sequence length="169" mass="18822">MKALTLILLTFSITVAVSHATPTLITYPQPQMNLSSMVNHTQQQIDETRLISNCNYLITIKTSCSSPPHTTDQISLLFGDANGSELYVQRLDGPDDSETFKQCSTISFEILGPCVGKICQLYLFRNGTDGWMPETVTALYNDYPPVTFNYNIFIPQGVSSGFNYCDDKN</sequence>
<name>A0ACB0KW48_TRIPR</name>